<dbReference type="AlphaFoldDB" id="A0A6A6AED9"/>
<name>A0A6A6AED9_9PLEO</name>
<dbReference type="Proteomes" id="UP000799771">
    <property type="component" value="Unassembled WGS sequence"/>
</dbReference>
<organism evidence="3 4">
    <name type="scientific">Dothidotthia symphoricarpi CBS 119687</name>
    <dbReference type="NCBI Taxonomy" id="1392245"/>
    <lineage>
        <taxon>Eukaryota</taxon>
        <taxon>Fungi</taxon>
        <taxon>Dikarya</taxon>
        <taxon>Ascomycota</taxon>
        <taxon>Pezizomycotina</taxon>
        <taxon>Dothideomycetes</taxon>
        <taxon>Pleosporomycetidae</taxon>
        <taxon>Pleosporales</taxon>
        <taxon>Dothidotthiaceae</taxon>
        <taxon>Dothidotthia</taxon>
    </lineage>
</organism>
<dbReference type="RefSeq" id="XP_033524052.1">
    <property type="nucleotide sequence ID" value="XM_033666710.1"/>
</dbReference>
<protein>
    <submittedName>
        <fullName evidence="3">Uncharacterized protein</fullName>
    </submittedName>
</protein>
<dbReference type="EMBL" id="ML977506">
    <property type="protein sequence ID" value="KAF2129663.1"/>
    <property type="molecule type" value="Genomic_DNA"/>
</dbReference>
<sequence>MSDFNEAKTLLNLENVHTWARTKFPEVFSALPKASRVTFLDIEETSYNRSVQRSLGRSTHSKLLIIGEYAPGSEDPDSGVGAHVHSDNAEVSFYRIDEPAGGKMELHPVKSTSTVAFFAPFCDVGDDMGGSKAICRVSAIIQYYFLAAGYVSHLERHKQAPRMFTKNFEEACHWIKNGGERPTPVPSSSSRAATVRRESRESIETVAHAVTTTPRSVTVTEVRAFVPLKRERKGDITDQLPKPKRQARARNSTKASESTPTQGILSSVEASEVGVAQLRDEIASLISEKADLQSHLKHEGHAYRGLEQELEQAQEAAAEAQARATEAEALARECQKEAKKWKTKATRAEKEAATAKNELEVLRSGLTNELGEVLRSYGL</sequence>
<keyword evidence="4" id="KW-1185">Reference proteome</keyword>
<evidence type="ECO:0000256" key="1">
    <source>
        <dbReference type="SAM" id="Coils"/>
    </source>
</evidence>
<evidence type="ECO:0000313" key="4">
    <source>
        <dbReference type="Proteomes" id="UP000799771"/>
    </source>
</evidence>
<accession>A0A6A6AED9</accession>
<evidence type="ECO:0000313" key="3">
    <source>
        <dbReference type="EMBL" id="KAF2129663.1"/>
    </source>
</evidence>
<proteinExistence type="predicted"/>
<feature type="coiled-coil region" evidence="1">
    <location>
        <begin position="275"/>
        <end position="365"/>
    </location>
</feature>
<keyword evidence="1" id="KW-0175">Coiled coil</keyword>
<gene>
    <name evidence="3" type="ORF">P153DRAFT_357202</name>
</gene>
<dbReference type="GeneID" id="54407142"/>
<dbReference type="OrthoDB" id="3711089at2759"/>
<feature type="region of interest" description="Disordered" evidence="2">
    <location>
        <begin position="230"/>
        <end position="266"/>
    </location>
</feature>
<feature type="compositionally biased region" description="Polar residues" evidence="2">
    <location>
        <begin position="249"/>
        <end position="266"/>
    </location>
</feature>
<feature type="region of interest" description="Disordered" evidence="2">
    <location>
        <begin position="179"/>
        <end position="201"/>
    </location>
</feature>
<reference evidence="3" key="1">
    <citation type="journal article" date="2020" name="Stud. Mycol.">
        <title>101 Dothideomycetes genomes: a test case for predicting lifestyles and emergence of pathogens.</title>
        <authorList>
            <person name="Haridas S."/>
            <person name="Albert R."/>
            <person name="Binder M."/>
            <person name="Bloem J."/>
            <person name="Labutti K."/>
            <person name="Salamov A."/>
            <person name="Andreopoulos B."/>
            <person name="Baker S."/>
            <person name="Barry K."/>
            <person name="Bills G."/>
            <person name="Bluhm B."/>
            <person name="Cannon C."/>
            <person name="Castanera R."/>
            <person name="Culley D."/>
            <person name="Daum C."/>
            <person name="Ezra D."/>
            <person name="Gonzalez J."/>
            <person name="Henrissat B."/>
            <person name="Kuo A."/>
            <person name="Liang C."/>
            <person name="Lipzen A."/>
            <person name="Lutzoni F."/>
            <person name="Magnuson J."/>
            <person name="Mondo S."/>
            <person name="Nolan M."/>
            <person name="Ohm R."/>
            <person name="Pangilinan J."/>
            <person name="Park H.-J."/>
            <person name="Ramirez L."/>
            <person name="Alfaro M."/>
            <person name="Sun H."/>
            <person name="Tritt A."/>
            <person name="Yoshinaga Y."/>
            <person name="Zwiers L.-H."/>
            <person name="Turgeon B."/>
            <person name="Goodwin S."/>
            <person name="Spatafora J."/>
            <person name="Crous P."/>
            <person name="Grigoriev I."/>
        </authorList>
    </citation>
    <scope>NUCLEOTIDE SEQUENCE</scope>
    <source>
        <strain evidence="3">CBS 119687</strain>
    </source>
</reference>
<evidence type="ECO:0000256" key="2">
    <source>
        <dbReference type="SAM" id="MobiDB-lite"/>
    </source>
</evidence>